<protein>
    <recommendedName>
        <fullName evidence="6">B12-binding domain-containing protein</fullName>
    </recommendedName>
</protein>
<keyword evidence="5" id="KW-0411">Iron-sulfur</keyword>
<keyword evidence="3" id="KW-0479">Metal-binding</keyword>
<keyword evidence="4" id="KW-0408">Iron</keyword>
<evidence type="ECO:0000256" key="4">
    <source>
        <dbReference type="ARBA" id="ARBA00023004"/>
    </source>
</evidence>
<dbReference type="InterPro" id="IPR036724">
    <property type="entry name" value="Cobalamin-bd_sf"/>
</dbReference>
<comment type="cofactor">
    <cofactor evidence="1">
        <name>[4Fe-4S] cluster</name>
        <dbReference type="ChEBI" id="CHEBI:49883"/>
    </cofactor>
</comment>
<evidence type="ECO:0000256" key="2">
    <source>
        <dbReference type="ARBA" id="ARBA00022691"/>
    </source>
</evidence>
<gene>
    <name evidence="7" type="ORF">METZ01_LOCUS483061</name>
</gene>
<organism evidence="7">
    <name type="scientific">marine metagenome</name>
    <dbReference type="NCBI Taxonomy" id="408172"/>
    <lineage>
        <taxon>unclassified sequences</taxon>
        <taxon>metagenomes</taxon>
        <taxon>ecological metagenomes</taxon>
    </lineage>
</organism>
<sequence>MKILLVYPNLRRMNMLPPAIALFSALLKGDGHEISLFDSTDYPNPEGDFFDSDKQKEKNLNARPFDDAKLKISFKEQDVFKAFYDKINKFSPDLIAMSCTEDMFPIGISLLKKIKDREIPVIMGGVFPTFAPDLALSYPEVDMVCIGEGEHALSELCKRMDNNQDYSNIPGLWLKEKNGTIKRNAMGPLVSMEENPKLDLSIFNEGRL</sequence>
<evidence type="ECO:0000313" key="7">
    <source>
        <dbReference type="EMBL" id="SVE30207.1"/>
    </source>
</evidence>
<accession>A0A383CCX2</accession>
<dbReference type="AlphaFoldDB" id="A0A383CCX2"/>
<dbReference type="InterPro" id="IPR006158">
    <property type="entry name" value="Cobalamin-bd"/>
</dbReference>
<evidence type="ECO:0000259" key="6">
    <source>
        <dbReference type="PROSITE" id="PS51332"/>
    </source>
</evidence>
<dbReference type="EMBL" id="UINC01207907">
    <property type="protein sequence ID" value="SVE30207.1"/>
    <property type="molecule type" value="Genomic_DNA"/>
</dbReference>
<dbReference type="Pfam" id="PF02310">
    <property type="entry name" value="B12-binding"/>
    <property type="match status" value="1"/>
</dbReference>
<evidence type="ECO:0000256" key="3">
    <source>
        <dbReference type="ARBA" id="ARBA00022723"/>
    </source>
</evidence>
<dbReference type="PANTHER" id="PTHR43409">
    <property type="entry name" value="ANAEROBIC MAGNESIUM-PROTOPORPHYRIN IX MONOMETHYL ESTER CYCLASE-RELATED"/>
    <property type="match status" value="1"/>
</dbReference>
<feature type="domain" description="B12-binding" evidence="6">
    <location>
        <begin position="1"/>
        <end position="167"/>
    </location>
</feature>
<name>A0A383CCX2_9ZZZZ</name>
<dbReference type="GO" id="GO:0031419">
    <property type="term" value="F:cobalamin binding"/>
    <property type="evidence" value="ECO:0007669"/>
    <property type="project" value="InterPro"/>
</dbReference>
<dbReference type="CDD" id="cd02068">
    <property type="entry name" value="radical_SAM_B12_BD"/>
    <property type="match status" value="1"/>
</dbReference>
<dbReference type="InterPro" id="IPR051198">
    <property type="entry name" value="BchE-like"/>
</dbReference>
<dbReference type="GO" id="GO:0046872">
    <property type="term" value="F:metal ion binding"/>
    <property type="evidence" value="ECO:0007669"/>
    <property type="project" value="UniProtKB-KW"/>
</dbReference>
<dbReference type="PROSITE" id="PS51332">
    <property type="entry name" value="B12_BINDING"/>
    <property type="match status" value="1"/>
</dbReference>
<keyword evidence="2" id="KW-0949">S-adenosyl-L-methionine</keyword>
<evidence type="ECO:0000256" key="1">
    <source>
        <dbReference type="ARBA" id="ARBA00001966"/>
    </source>
</evidence>
<evidence type="ECO:0000256" key="5">
    <source>
        <dbReference type="ARBA" id="ARBA00023014"/>
    </source>
</evidence>
<dbReference type="Gene3D" id="3.40.50.280">
    <property type="entry name" value="Cobalamin-binding domain"/>
    <property type="match status" value="1"/>
</dbReference>
<dbReference type="SUPFAM" id="SSF52242">
    <property type="entry name" value="Cobalamin (vitamin B12)-binding domain"/>
    <property type="match status" value="1"/>
</dbReference>
<feature type="non-terminal residue" evidence="7">
    <location>
        <position position="208"/>
    </location>
</feature>
<proteinExistence type="predicted"/>
<dbReference type="GO" id="GO:0051536">
    <property type="term" value="F:iron-sulfur cluster binding"/>
    <property type="evidence" value="ECO:0007669"/>
    <property type="project" value="UniProtKB-KW"/>
</dbReference>
<reference evidence="7" key="1">
    <citation type="submission" date="2018-05" db="EMBL/GenBank/DDBJ databases">
        <authorList>
            <person name="Lanie J.A."/>
            <person name="Ng W.-L."/>
            <person name="Kazmierczak K.M."/>
            <person name="Andrzejewski T.M."/>
            <person name="Davidsen T.M."/>
            <person name="Wayne K.J."/>
            <person name="Tettelin H."/>
            <person name="Glass J.I."/>
            <person name="Rusch D."/>
            <person name="Podicherti R."/>
            <person name="Tsui H.-C.T."/>
            <person name="Winkler M.E."/>
        </authorList>
    </citation>
    <scope>NUCLEOTIDE SEQUENCE</scope>
</reference>